<feature type="transmembrane region" description="Helical" evidence="5">
    <location>
        <begin position="49"/>
        <end position="68"/>
    </location>
</feature>
<feature type="transmembrane region" description="Helical" evidence="5">
    <location>
        <begin position="106"/>
        <end position="124"/>
    </location>
</feature>
<accession>A0A382F1Z5</accession>
<keyword evidence="3 5" id="KW-1133">Transmembrane helix</keyword>
<dbReference type="GO" id="GO:0016020">
    <property type="term" value="C:membrane"/>
    <property type="evidence" value="ECO:0007669"/>
    <property type="project" value="UniProtKB-SubCell"/>
</dbReference>
<feature type="transmembrane region" description="Helical" evidence="5">
    <location>
        <begin position="133"/>
        <end position="151"/>
    </location>
</feature>
<feature type="transmembrane region" description="Helical" evidence="5">
    <location>
        <begin position="157"/>
        <end position="175"/>
    </location>
</feature>
<feature type="transmembrane region" description="Helical" evidence="5">
    <location>
        <begin position="244"/>
        <end position="263"/>
    </location>
</feature>
<evidence type="ECO:0000256" key="1">
    <source>
        <dbReference type="ARBA" id="ARBA00004141"/>
    </source>
</evidence>
<reference evidence="7" key="1">
    <citation type="submission" date="2018-05" db="EMBL/GenBank/DDBJ databases">
        <authorList>
            <person name="Lanie J.A."/>
            <person name="Ng W.-L."/>
            <person name="Kazmierczak K.M."/>
            <person name="Andrzejewski T.M."/>
            <person name="Davidsen T.M."/>
            <person name="Wayne K.J."/>
            <person name="Tettelin H."/>
            <person name="Glass J.I."/>
            <person name="Rusch D."/>
            <person name="Podicherti R."/>
            <person name="Tsui H.-C.T."/>
            <person name="Winkler M.E."/>
        </authorList>
    </citation>
    <scope>NUCLEOTIDE SEQUENCE</scope>
</reference>
<sequence length="297" mass="32518">MAVVAGTPDKHHPVAGIAWMLSAACCFAASLSLVKALQDDGMTVFQLVLFRQIFGTLVFAPIIFKAGLTTLKSAVLPRHFSRATLGFLGMCSSYYSLTLINVPDSIALQFTLPFFTMFCAIWLLKEKLQSHRVIATIVGFVGVLIIVRPGFAILNQGVPLALAAAAFYAASDTMARWVARNDPIPSIMIWNFIFTIPLALIPSVVWWVTPPIDLWWQLLGFCISGIGAQFCLTRSFGLAEASLVSPILFIRLPLIAAIAFFAFGQTTSIWTWIGAAVIFIAATWMMRVETRPPVIKS</sequence>
<keyword evidence="4 5" id="KW-0472">Membrane</keyword>
<evidence type="ECO:0000256" key="2">
    <source>
        <dbReference type="ARBA" id="ARBA00022692"/>
    </source>
</evidence>
<evidence type="ECO:0000256" key="5">
    <source>
        <dbReference type="SAM" id="Phobius"/>
    </source>
</evidence>
<keyword evidence="2 5" id="KW-0812">Transmembrane</keyword>
<proteinExistence type="predicted"/>
<evidence type="ECO:0000256" key="3">
    <source>
        <dbReference type="ARBA" id="ARBA00022989"/>
    </source>
</evidence>
<feature type="domain" description="EamA" evidence="6">
    <location>
        <begin position="157"/>
        <end position="285"/>
    </location>
</feature>
<feature type="transmembrane region" description="Helical" evidence="5">
    <location>
        <begin position="17"/>
        <end position="37"/>
    </location>
</feature>
<dbReference type="AlphaFoldDB" id="A0A382F1Z5"/>
<dbReference type="InterPro" id="IPR000620">
    <property type="entry name" value="EamA_dom"/>
</dbReference>
<dbReference type="SUPFAM" id="SSF103481">
    <property type="entry name" value="Multidrug resistance efflux transporter EmrE"/>
    <property type="match status" value="2"/>
</dbReference>
<gene>
    <name evidence="7" type="ORF">METZ01_LOCUS209015</name>
</gene>
<evidence type="ECO:0000259" key="6">
    <source>
        <dbReference type="Pfam" id="PF00892"/>
    </source>
</evidence>
<feature type="domain" description="EamA" evidence="6">
    <location>
        <begin position="15"/>
        <end position="147"/>
    </location>
</feature>
<dbReference type="PANTHER" id="PTHR22911:SF6">
    <property type="entry name" value="SOLUTE CARRIER FAMILY 35 MEMBER G1"/>
    <property type="match status" value="1"/>
</dbReference>
<organism evidence="7">
    <name type="scientific">marine metagenome</name>
    <dbReference type="NCBI Taxonomy" id="408172"/>
    <lineage>
        <taxon>unclassified sequences</taxon>
        <taxon>metagenomes</taxon>
        <taxon>ecological metagenomes</taxon>
    </lineage>
</organism>
<evidence type="ECO:0000256" key="4">
    <source>
        <dbReference type="ARBA" id="ARBA00023136"/>
    </source>
</evidence>
<comment type="subcellular location">
    <subcellularLocation>
        <location evidence="1">Membrane</location>
        <topology evidence="1">Multi-pass membrane protein</topology>
    </subcellularLocation>
</comment>
<dbReference type="EMBL" id="UINC01047199">
    <property type="protein sequence ID" value="SVB56161.1"/>
    <property type="molecule type" value="Genomic_DNA"/>
</dbReference>
<dbReference type="Pfam" id="PF00892">
    <property type="entry name" value="EamA"/>
    <property type="match status" value="2"/>
</dbReference>
<dbReference type="PANTHER" id="PTHR22911">
    <property type="entry name" value="ACYL-MALONYL CONDENSING ENZYME-RELATED"/>
    <property type="match status" value="1"/>
</dbReference>
<protein>
    <recommendedName>
        <fullName evidence="6">EamA domain-containing protein</fullName>
    </recommendedName>
</protein>
<name>A0A382F1Z5_9ZZZZ</name>
<evidence type="ECO:0000313" key="7">
    <source>
        <dbReference type="EMBL" id="SVB56161.1"/>
    </source>
</evidence>
<feature type="transmembrane region" description="Helical" evidence="5">
    <location>
        <begin position="187"/>
        <end position="208"/>
    </location>
</feature>
<feature type="transmembrane region" description="Helical" evidence="5">
    <location>
        <begin position="214"/>
        <end position="232"/>
    </location>
</feature>
<dbReference type="InterPro" id="IPR037185">
    <property type="entry name" value="EmrE-like"/>
</dbReference>
<feature type="transmembrane region" description="Helical" evidence="5">
    <location>
        <begin position="269"/>
        <end position="286"/>
    </location>
</feature>